<reference evidence="2" key="1">
    <citation type="journal article" date="2011" name="Environ. Microbiol.">
        <title>Genomic insights into the metabolic potential of the polycyclic aromatic hydrocarbon degrading sulfate-reducing Deltaproteobacterium N47.</title>
        <authorList>
            <person name="Bergmann F."/>
            <person name="Selesi D."/>
            <person name="Weinmaier T."/>
            <person name="Tischler P."/>
            <person name="Rattei T."/>
            <person name="Meckenstock R.U."/>
        </authorList>
    </citation>
    <scope>NUCLEOTIDE SEQUENCE</scope>
</reference>
<protein>
    <recommendedName>
        <fullName evidence="1">Ubiquitin Mut7-C domain-containing protein</fullName>
    </recommendedName>
</protein>
<dbReference type="Pfam" id="PF14451">
    <property type="entry name" value="Ub-Mut7C"/>
    <property type="match status" value="1"/>
</dbReference>
<dbReference type="AlphaFoldDB" id="E1YBI8"/>
<organism evidence="2">
    <name type="scientific">uncultured Desulfobacterium sp</name>
    <dbReference type="NCBI Taxonomy" id="201089"/>
    <lineage>
        <taxon>Bacteria</taxon>
        <taxon>Pseudomonadati</taxon>
        <taxon>Thermodesulfobacteriota</taxon>
        <taxon>Desulfobacteria</taxon>
        <taxon>Desulfobacterales</taxon>
        <taxon>Desulfobacteriaceae</taxon>
        <taxon>Desulfobacterium</taxon>
        <taxon>environmental samples</taxon>
    </lineage>
</organism>
<dbReference type="EMBL" id="FR695868">
    <property type="protein sequence ID" value="CBX27932.1"/>
    <property type="molecule type" value="Genomic_DNA"/>
</dbReference>
<dbReference type="InterPro" id="IPR016155">
    <property type="entry name" value="Mopterin_synth/thiamin_S_b"/>
</dbReference>
<sequence>MKKINIELRLFITLKQYLPEGSSEGRAVMSFDYGSTIGDIISILNIPVDQQKLILINGVSQGISDEINTRVLNDGDIVSMFPPVGGG</sequence>
<dbReference type="InterPro" id="IPR027798">
    <property type="entry name" value="Ub_Mut7C"/>
</dbReference>
<feature type="domain" description="Ubiquitin Mut7-C" evidence="1">
    <location>
        <begin position="5"/>
        <end position="82"/>
    </location>
</feature>
<dbReference type="InterPro" id="IPR012675">
    <property type="entry name" value="Beta-grasp_dom_sf"/>
</dbReference>
<proteinExistence type="predicted"/>
<evidence type="ECO:0000259" key="1">
    <source>
        <dbReference type="Pfam" id="PF14451"/>
    </source>
</evidence>
<gene>
    <name evidence="2" type="ORF">N47_G32560</name>
</gene>
<dbReference type="Gene3D" id="3.10.20.30">
    <property type="match status" value="1"/>
</dbReference>
<dbReference type="SUPFAM" id="SSF54285">
    <property type="entry name" value="MoaD/ThiS"/>
    <property type="match status" value="1"/>
</dbReference>
<name>E1YBI8_9BACT</name>
<accession>E1YBI8</accession>
<evidence type="ECO:0000313" key="2">
    <source>
        <dbReference type="EMBL" id="CBX27932.1"/>
    </source>
</evidence>